<evidence type="ECO:0000313" key="2">
    <source>
        <dbReference type="Proteomes" id="UP001186944"/>
    </source>
</evidence>
<protein>
    <submittedName>
        <fullName evidence="1">Uncharacterized protein</fullName>
    </submittedName>
</protein>
<reference evidence="1" key="1">
    <citation type="submission" date="2019-08" db="EMBL/GenBank/DDBJ databases">
        <title>The improved chromosome-level genome for the pearl oyster Pinctada fucata martensii using PacBio sequencing and Hi-C.</title>
        <authorList>
            <person name="Zheng Z."/>
        </authorList>
    </citation>
    <scope>NUCLEOTIDE SEQUENCE</scope>
    <source>
        <strain evidence="1">ZZ-2019</strain>
        <tissue evidence="1">Adductor muscle</tissue>
    </source>
</reference>
<organism evidence="1 2">
    <name type="scientific">Pinctada imbricata</name>
    <name type="common">Atlantic pearl-oyster</name>
    <name type="synonym">Pinctada martensii</name>
    <dbReference type="NCBI Taxonomy" id="66713"/>
    <lineage>
        <taxon>Eukaryota</taxon>
        <taxon>Metazoa</taxon>
        <taxon>Spiralia</taxon>
        <taxon>Lophotrochozoa</taxon>
        <taxon>Mollusca</taxon>
        <taxon>Bivalvia</taxon>
        <taxon>Autobranchia</taxon>
        <taxon>Pteriomorphia</taxon>
        <taxon>Pterioida</taxon>
        <taxon>Pterioidea</taxon>
        <taxon>Pteriidae</taxon>
        <taxon>Pinctada</taxon>
    </lineage>
</organism>
<keyword evidence="2" id="KW-1185">Reference proteome</keyword>
<sequence length="122" mass="13721">MKQFTSVPFHGNSAMALYSVSENNISIGQIKNKFPVAGSTSRKVYYVGHNLGNETRNVEFKTGGENTKVIEISVEKTGETDRLYEVNGKVYVRRDGSVQGPLKPSGIQDWTQQVFLFLYSYF</sequence>
<comment type="caution">
    <text evidence="1">The sequence shown here is derived from an EMBL/GenBank/DDBJ whole genome shotgun (WGS) entry which is preliminary data.</text>
</comment>
<dbReference type="Proteomes" id="UP001186944">
    <property type="component" value="Unassembled WGS sequence"/>
</dbReference>
<evidence type="ECO:0000313" key="1">
    <source>
        <dbReference type="EMBL" id="KAK3087763.1"/>
    </source>
</evidence>
<dbReference type="AlphaFoldDB" id="A0AA89BNA8"/>
<accession>A0AA89BNA8</accession>
<dbReference type="EMBL" id="VSWD01000011">
    <property type="protein sequence ID" value="KAK3087763.1"/>
    <property type="molecule type" value="Genomic_DNA"/>
</dbReference>
<proteinExistence type="predicted"/>
<name>A0AA89BNA8_PINIB</name>
<gene>
    <name evidence="1" type="ORF">FSP39_010299</name>
</gene>